<dbReference type="RefSeq" id="WP_050262080.1">
    <property type="nucleotide sequence ID" value="NZ_CMJT01000024.1"/>
</dbReference>
<name>A0A0T8UFE6_9STRE</name>
<keyword evidence="6" id="KW-0560">Oxidoreductase</keyword>
<evidence type="ECO:0000256" key="2">
    <source>
        <dbReference type="ARBA" id="ARBA00022630"/>
    </source>
</evidence>
<dbReference type="InterPro" id="IPR003680">
    <property type="entry name" value="Flavodoxin_fold"/>
</dbReference>
<evidence type="ECO:0000313" key="6">
    <source>
        <dbReference type="EMBL" id="CKB20706.1"/>
    </source>
</evidence>
<evidence type="ECO:0000259" key="5">
    <source>
        <dbReference type="Pfam" id="PF02525"/>
    </source>
</evidence>
<dbReference type="InterPro" id="IPR029039">
    <property type="entry name" value="Flavoprotein-like_sf"/>
</dbReference>
<dbReference type="InterPro" id="IPR052397">
    <property type="entry name" value="NADPH-QR_MdaB"/>
</dbReference>
<evidence type="ECO:0000256" key="1">
    <source>
        <dbReference type="ARBA" id="ARBA00001974"/>
    </source>
</evidence>
<evidence type="ECO:0000256" key="4">
    <source>
        <dbReference type="ARBA" id="ARBA00037981"/>
    </source>
</evidence>
<accession>A0A0T8UFE6</accession>
<gene>
    <name evidence="6" type="primary">mdaB</name>
    <name evidence="6" type="ORF">ERS021757_01977</name>
</gene>
<dbReference type="PANTHER" id="PTHR46305:SF3">
    <property type="entry name" value="NADPH:QUINONE OXIDOREDUCTASE MDAB"/>
    <property type="match status" value="1"/>
</dbReference>
<dbReference type="Pfam" id="PF02525">
    <property type="entry name" value="Flavodoxin_2"/>
    <property type="match status" value="1"/>
</dbReference>
<evidence type="ECO:0000313" key="7">
    <source>
        <dbReference type="Proteomes" id="UP000041827"/>
    </source>
</evidence>
<proteinExistence type="inferred from homology"/>
<dbReference type="GO" id="GO:0016491">
    <property type="term" value="F:oxidoreductase activity"/>
    <property type="evidence" value="ECO:0007669"/>
    <property type="project" value="UniProtKB-KW"/>
</dbReference>
<protein>
    <submittedName>
        <fullName evidence="6">NAD(P)H dehydrogenase (Quinone)</fullName>
        <ecNumber evidence="6">1.6.99.-</ecNumber>
    </submittedName>
</protein>
<feature type="domain" description="Flavodoxin-like fold" evidence="5">
    <location>
        <begin position="23"/>
        <end position="174"/>
    </location>
</feature>
<reference evidence="7" key="1">
    <citation type="submission" date="2015-03" db="EMBL/GenBank/DDBJ databases">
        <authorList>
            <consortium name="Pathogen Informatics"/>
        </authorList>
    </citation>
    <scope>NUCLEOTIDE SEQUENCE [LARGE SCALE GENOMIC DNA]</scope>
    <source>
        <strain evidence="7">SMRU2248</strain>
    </source>
</reference>
<dbReference type="AlphaFoldDB" id="A0A0T8UFE6"/>
<keyword evidence="2" id="KW-0285">Flavoprotein</keyword>
<keyword evidence="3" id="KW-0274">FAD</keyword>
<dbReference type="SUPFAM" id="SSF52218">
    <property type="entry name" value="Flavoproteins"/>
    <property type="match status" value="1"/>
</dbReference>
<dbReference type="Proteomes" id="UP000041827">
    <property type="component" value="Unassembled WGS sequence"/>
</dbReference>
<dbReference type="Gene3D" id="3.40.50.360">
    <property type="match status" value="1"/>
</dbReference>
<dbReference type="EMBL" id="CMJT01000024">
    <property type="protein sequence ID" value="CKB20706.1"/>
    <property type="molecule type" value="Genomic_DNA"/>
</dbReference>
<organism evidence="6 7">
    <name type="scientific">Streptococcus pseudopneumoniae</name>
    <dbReference type="NCBI Taxonomy" id="257758"/>
    <lineage>
        <taxon>Bacteria</taxon>
        <taxon>Bacillati</taxon>
        <taxon>Bacillota</taxon>
        <taxon>Bacilli</taxon>
        <taxon>Lactobacillales</taxon>
        <taxon>Streptococcaceae</taxon>
        <taxon>Streptococcus</taxon>
    </lineage>
</organism>
<sequence length="181" mass="21529">MNILLVNGYQKHDFCKGELNFSLYNIFLNKLRHHHNVQLSSVESYDIIDERNKFLWADLIIFQFPIYWFNVPGKLKLYLDNVFEYGQFYSFADKYGTGGLMKGKEYIISSTWNAPEYTFNDSNEFFNGKSVDEILISFHKAMEFCGFTQRETLSFHNVVKKPNFEQYKAKLEQYIDDKINK</sequence>
<evidence type="ECO:0000256" key="3">
    <source>
        <dbReference type="ARBA" id="ARBA00022827"/>
    </source>
</evidence>
<comment type="cofactor">
    <cofactor evidence="1">
        <name>FAD</name>
        <dbReference type="ChEBI" id="CHEBI:57692"/>
    </cofactor>
</comment>
<dbReference type="PANTHER" id="PTHR46305">
    <property type="match status" value="1"/>
</dbReference>
<dbReference type="EC" id="1.6.99.-" evidence="6"/>
<comment type="similarity">
    <text evidence="4">Belongs to the oxidoreductase MdaB family.</text>
</comment>